<evidence type="ECO:0000256" key="2">
    <source>
        <dbReference type="ARBA" id="ARBA00023125"/>
    </source>
</evidence>
<evidence type="ECO:0000313" key="6">
    <source>
        <dbReference type="EMBL" id="MCL1124463.1"/>
    </source>
</evidence>
<proteinExistence type="predicted"/>
<name>A0ABT0L9U7_9GAMM</name>
<feature type="domain" description="HTH tetR-type" evidence="5">
    <location>
        <begin position="2"/>
        <end position="62"/>
    </location>
</feature>
<dbReference type="InterPro" id="IPR036271">
    <property type="entry name" value="Tet_transcr_reg_TetR-rel_C_sf"/>
</dbReference>
<dbReference type="PANTHER" id="PTHR47506:SF7">
    <property type="entry name" value="TRANSCRIPTIONAL REGULATORY PROTEIN"/>
    <property type="match status" value="1"/>
</dbReference>
<keyword evidence="2 4" id="KW-0238">DNA-binding</keyword>
<dbReference type="Gene3D" id="1.10.357.10">
    <property type="entry name" value="Tetracycline Repressor, domain 2"/>
    <property type="match status" value="1"/>
</dbReference>
<dbReference type="Proteomes" id="UP001203423">
    <property type="component" value="Unassembled WGS sequence"/>
</dbReference>
<protein>
    <submittedName>
        <fullName evidence="6">TetR/AcrR family transcriptional regulator</fullName>
    </submittedName>
</protein>
<evidence type="ECO:0000259" key="5">
    <source>
        <dbReference type="PROSITE" id="PS50977"/>
    </source>
</evidence>
<keyword evidence="1" id="KW-0805">Transcription regulation</keyword>
<evidence type="ECO:0000313" key="7">
    <source>
        <dbReference type="Proteomes" id="UP001203423"/>
    </source>
</evidence>
<evidence type="ECO:0000256" key="4">
    <source>
        <dbReference type="PROSITE-ProRule" id="PRU00335"/>
    </source>
</evidence>
<dbReference type="SUPFAM" id="SSF46689">
    <property type="entry name" value="Homeodomain-like"/>
    <property type="match status" value="1"/>
</dbReference>
<dbReference type="PANTHER" id="PTHR47506">
    <property type="entry name" value="TRANSCRIPTIONAL REGULATORY PROTEIN"/>
    <property type="match status" value="1"/>
</dbReference>
<dbReference type="Pfam" id="PF00440">
    <property type="entry name" value="TetR_N"/>
    <property type="match status" value="1"/>
</dbReference>
<organism evidence="6 7">
    <name type="scientific">Shewanella surugensis</name>
    <dbReference type="NCBI Taxonomy" id="212020"/>
    <lineage>
        <taxon>Bacteria</taxon>
        <taxon>Pseudomonadati</taxon>
        <taxon>Pseudomonadota</taxon>
        <taxon>Gammaproteobacteria</taxon>
        <taxon>Alteromonadales</taxon>
        <taxon>Shewanellaceae</taxon>
        <taxon>Shewanella</taxon>
    </lineage>
</organism>
<sequence>MTSTVEQILDSAESQIRIGGYNSFSVNDIATAINIKNSNIQQHFPEKADLAFAVVFRYRNQVNQALEQIERDYTNIEERLYHYASFFERAIILDNKICPCTMLGAEIDVLPSEIQTEVKQFFLDNISWLSKAIFSGKKDATLRSQQLIASLDGAALLSKLLGDPGIITQLIARFIKDSHR</sequence>
<accession>A0ABT0L9U7</accession>
<dbReference type="RefSeq" id="WP_248939745.1">
    <property type="nucleotide sequence ID" value="NZ_JAKIKS010000024.1"/>
</dbReference>
<evidence type="ECO:0000256" key="3">
    <source>
        <dbReference type="ARBA" id="ARBA00023163"/>
    </source>
</evidence>
<comment type="caution">
    <text evidence="6">The sequence shown here is derived from an EMBL/GenBank/DDBJ whole genome shotgun (WGS) entry which is preliminary data.</text>
</comment>
<dbReference type="InterPro" id="IPR001647">
    <property type="entry name" value="HTH_TetR"/>
</dbReference>
<reference evidence="6 7" key="1">
    <citation type="submission" date="2022-01" db="EMBL/GenBank/DDBJ databases">
        <title>Whole genome-based taxonomy of the Shewanellaceae.</title>
        <authorList>
            <person name="Martin-Rodriguez A.J."/>
        </authorList>
    </citation>
    <scope>NUCLEOTIDE SEQUENCE [LARGE SCALE GENOMIC DNA]</scope>
    <source>
        <strain evidence="6 7">DSM 17177</strain>
    </source>
</reference>
<evidence type="ECO:0000256" key="1">
    <source>
        <dbReference type="ARBA" id="ARBA00023015"/>
    </source>
</evidence>
<feature type="DNA-binding region" description="H-T-H motif" evidence="4">
    <location>
        <begin position="25"/>
        <end position="44"/>
    </location>
</feature>
<dbReference type="EMBL" id="JAKIKS010000024">
    <property type="protein sequence ID" value="MCL1124463.1"/>
    <property type="molecule type" value="Genomic_DNA"/>
</dbReference>
<keyword evidence="7" id="KW-1185">Reference proteome</keyword>
<dbReference type="InterPro" id="IPR009057">
    <property type="entry name" value="Homeodomain-like_sf"/>
</dbReference>
<gene>
    <name evidence="6" type="ORF">L2764_08235</name>
</gene>
<dbReference type="PROSITE" id="PS50977">
    <property type="entry name" value="HTH_TETR_2"/>
    <property type="match status" value="1"/>
</dbReference>
<keyword evidence="3" id="KW-0804">Transcription</keyword>
<dbReference type="SUPFAM" id="SSF48498">
    <property type="entry name" value="Tetracyclin repressor-like, C-terminal domain"/>
    <property type="match status" value="1"/>
</dbReference>